<dbReference type="PROSITE" id="PS00122">
    <property type="entry name" value="CARBOXYLESTERASE_B_1"/>
    <property type="match status" value="1"/>
</dbReference>
<keyword evidence="3" id="KW-0472">Membrane</keyword>
<dbReference type="Proteomes" id="UP000708208">
    <property type="component" value="Unassembled WGS sequence"/>
</dbReference>
<sequence>MQYIEDIKDSFLSTKYRNVIIAFTGVAVCALVVTVAITTLTNGNSPDAPNLLKFSPLESGRSEITILKGDRFDEDVIIGNVLELGHRVPLKVFQGEEDVEVDRGEEVEDNSLEPVVVPEEAAVIAKSTVTTVEPKVATVEPKVATVKPQVTTVKQQVTTVKQQVTTVKPQVTTVEPQVTTVEPQVTTVKPQVTTVKPTVATAEPTPPEPVVSISGQGRIRGTTLKTRKNRSYHTFYNIPYARSPTGSYRFEIPRAPRRWYRTRDGTKPGPQCMQRNKHAQGDATIGQEDCLYLNVHTPELPKDGSEHPNLPVLFYIHGGGVYGNGTRYKGTYLLDERVILVTLEYRIGAFGGFTTGTSDYPGNLDLKDQVMALKWVQKNIQRFGGDPKRVLIFGNSSGSYYVHAHMLSAMSSDLFHYAVMQSGSTIGKNSNLLKTKEVLHDFLTEVNCAKYENRTTRRLIECLKGVKAKNIALSLGQEAYGALAAEPIPANGDLTNVFLPDHPWNLLNAGVVNNVPVIIGMNSMEMITAASMLTNNEAVNFLNKNWDTYLPTVVGIPDDSNHTVAHKFREVYFGDEPISNATQENFVNLLSDQSVHTGRITGMIQADQSPGSVYFYWLNKSPPRSYGAAVKEIYPALTGAAHADELQYLFEYDDYPVITTDSPWFPFSEMLVRIWVSFAATGRPISPSTEWLPIDSADNGMKWFQLDDELKYVEPFTDRMLLWDDYVTELYEIK</sequence>
<keyword evidence="3" id="KW-1133">Transmembrane helix</keyword>
<dbReference type="InterPro" id="IPR050309">
    <property type="entry name" value="Type-B_Carboxylest/Lipase"/>
</dbReference>
<keyword evidence="1" id="KW-0378">Hydrolase</keyword>
<dbReference type="Pfam" id="PF00135">
    <property type="entry name" value="COesterase"/>
    <property type="match status" value="1"/>
</dbReference>
<keyword evidence="2" id="KW-0325">Glycoprotein</keyword>
<dbReference type="PANTHER" id="PTHR11559">
    <property type="entry name" value="CARBOXYLESTERASE"/>
    <property type="match status" value="1"/>
</dbReference>
<organism evidence="5 6">
    <name type="scientific">Allacma fusca</name>
    <dbReference type="NCBI Taxonomy" id="39272"/>
    <lineage>
        <taxon>Eukaryota</taxon>
        <taxon>Metazoa</taxon>
        <taxon>Ecdysozoa</taxon>
        <taxon>Arthropoda</taxon>
        <taxon>Hexapoda</taxon>
        <taxon>Collembola</taxon>
        <taxon>Symphypleona</taxon>
        <taxon>Sminthuridae</taxon>
        <taxon>Allacma</taxon>
    </lineage>
</organism>
<dbReference type="EMBL" id="CAJVCH010570638">
    <property type="protein sequence ID" value="CAG7835485.1"/>
    <property type="molecule type" value="Genomic_DNA"/>
</dbReference>
<name>A0A8J2PST1_9HEXA</name>
<reference evidence="5" key="1">
    <citation type="submission" date="2021-06" db="EMBL/GenBank/DDBJ databases">
        <authorList>
            <person name="Hodson N. C."/>
            <person name="Mongue J. A."/>
            <person name="Jaron S. K."/>
        </authorList>
    </citation>
    <scope>NUCLEOTIDE SEQUENCE</scope>
</reference>
<keyword evidence="3" id="KW-0812">Transmembrane</keyword>
<feature type="transmembrane region" description="Helical" evidence="3">
    <location>
        <begin position="20"/>
        <end position="40"/>
    </location>
</feature>
<dbReference type="GO" id="GO:0052689">
    <property type="term" value="F:carboxylic ester hydrolase activity"/>
    <property type="evidence" value="ECO:0007669"/>
    <property type="project" value="UniProtKB-KW"/>
</dbReference>
<evidence type="ECO:0000313" key="5">
    <source>
        <dbReference type="EMBL" id="CAG7835485.1"/>
    </source>
</evidence>
<evidence type="ECO:0000256" key="3">
    <source>
        <dbReference type="SAM" id="Phobius"/>
    </source>
</evidence>
<keyword evidence="6" id="KW-1185">Reference proteome</keyword>
<dbReference type="InterPro" id="IPR002018">
    <property type="entry name" value="CarbesteraseB"/>
</dbReference>
<dbReference type="InterPro" id="IPR019826">
    <property type="entry name" value="Carboxylesterase_B_AS"/>
</dbReference>
<proteinExistence type="predicted"/>
<evidence type="ECO:0000256" key="1">
    <source>
        <dbReference type="ARBA" id="ARBA00022487"/>
    </source>
</evidence>
<dbReference type="AlphaFoldDB" id="A0A8J2PST1"/>
<evidence type="ECO:0000256" key="2">
    <source>
        <dbReference type="ARBA" id="ARBA00023180"/>
    </source>
</evidence>
<keyword evidence="1" id="KW-0719">Serine esterase</keyword>
<gene>
    <name evidence="5" type="ORF">AFUS01_LOCUS44850</name>
</gene>
<evidence type="ECO:0000313" key="6">
    <source>
        <dbReference type="Proteomes" id="UP000708208"/>
    </source>
</evidence>
<accession>A0A8J2PST1</accession>
<comment type="caution">
    <text evidence="5">The sequence shown here is derived from an EMBL/GenBank/DDBJ whole genome shotgun (WGS) entry which is preliminary data.</text>
</comment>
<feature type="domain" description="Carboxylesterase type B" evidence="4">
    <location>
        <begin position="208"/>
        <end position="711"/>
    </location>
</feature>
<evidence type="ECO:0000259" key="4">
    <source>
        <dbReference type="Pfam" id="PF00135"/>
    </source>
</evidence>
<protein>
    <recommendedName>
        <fullName evidence="4">Carboxylesterase type B domain-containing protein</fullName>
    </recommendedName>
</protein>